<evidence type="ECO:0000256" key="2">
    <source>
        <dbReference type="PROSITE-ProRule" id="PRU01331"/>
    </source>
</evidence>
<dbReference type="SUPFAM" id="SSF55931">
    <property type="entry name" value="Glutamine synthetase/guanido kinase"/>
    <property type="match status" value="1"/>
</dbReference>
<dbReference type="SMART" id="SM01230">
    <property type="entry name" value="Gln-synt_C"/>
    <property type="match status" value="1"/>
</dbReference>
<dbReference type="EMBL" id="CP042906">
    <property type="protein sequence ID" value="QEX16462.1"/>
    <property type="molecule type" value="Genomic_DNA"/>
</dbReference>
<dbReference type="GO" id="GO:0004356">
    <property type="term" value="F:glutamine synthetase activity"/>
    <property type="evidence" value="ECO:0007669"/>
    <property type="project" value="InterPro"/>
</dbReference>
<dbReference type="OrthoDB" id="9807095at2"/>
<comment type="similarity">
    <text evidence="2 3">Belongs to the glutamine synthetase family.</text>
</comment>
<protein>
    <submittedName>
        <fullName evidence="5">Glutamine synthetase</fullName>
    </submittedName>
</protein>
<proteinExistence type="inferred from homology"/>
<dbReference type="InterPro" id="IPR008146">
    <property type="entry name" value="Gln_synth_cat_dom"/>
</dbReference>
<organism evidence="5 6">
    <name type="scientific">Hypericibacter terrae</name>
    <dbReference type="NCBI Taxonomy" id="2602015"/>
    <lineage>
        <taxon>Bacteria</taxon>
        <taxon>Pseudomonadati</taxon>
        <taxon>Pseudomonadota</taxon>
        <taxon>Alphaproteobacteria</taxon>
        <taxon>Rhodospirillales</taxon>
        <taxon>Dongiaceae</taxon>
        <taxon>Hypericibacter</taxon>
    </lineage>
</organism>
<evidence type="ECO:0000259" key="4">
    <source>
        <dbReference type="PROSITE" id="PS51987"/>
    </source>
</evidence>
<sequence length="429" mass="46991">MPSGERLRLLFCDHLSLARGKYLPASKIGSGSSRFCQGTFAVTYDKEMQPAPGGKMLEGLPDMDAVYRGDDIRQGWEPHTKVVMADLYETSGNPLGLCGRSLLKRTVREWQALGLTPKVGLELEAFAFQRDENGKLVPYHTPGAYVYSTGRLADPLRFTDAIWNKAHEVGFPIDGFTTEYDAPQFEFTLTYDDAVKAVDDIFLFRLMAREIALDHGIILTFMPKPIPTLGGSGLHVNFSFNDKQGKNVIGETAHVETLSDLTKGCIAGLMHHHRGMAGLVAPTVNSYERLKPASLSGYWCNWGIDHRGVTTRLSTEGGKKARIEHRMGDAAANPYTLVATVLQAAKLGFTGKYNLPAAETADCIERHDATIGVPDNLAEALKALAEDKKLGAAVGELLVGNHIGIKEGEIRRVAALEGDAVRDYYIYYV</sequence>
<dbReference type="KEGG" id="htq:FRZ44_17560"/>
<dbReference type="PROSITE" id="PS51987">
    <property type="entry name" value="GS_CATALYTIC"/>
    <property type="match status" value="1"/>
</dbReference>
<evidence type="ECO:0000313" key="5">
    <source>
        <dbReference type="EMBL" id="QEX16462.1"/>
    </source>
</evidence>
<dbReference type="AlphaFoldDB" id="A0A5J6MG72"/>
<dbReference type="PANTHER" id="PTHR43785:SF12">
    <property type="entry name" value="TYPE-1 GLUTAMINE SYNTHETASE 2"/>
    <property type="match status" value="1"/>
</dbReference>
<evidence type="ECO:0000256" key="1">
    <source>
        <dbReference type="ARBA" id="ARBA00022598"/>
    </source>
</evidence>
<dbReference type="Gene3D" id="3.30.590.10">
    <property type="entry name" value="Glutamine synthetase/guanido kinase, catalytic domain"/>
    <property type="match status" value="1"/>
</dbReference>
<evidence type="ECO:0000313" key="6">
    <source>
        <dbReference type="Proteomes" id="UP000326202"/>
    </source>
</evidence>
<keyword evidence="6" id="KW-1185">Reference proteome</keyword>
<dbReference type="Proteomes" id="UP000326202">
    <property type="component" value="Chromosome"/>
</dbReference>
<accession>A0A5J6MG72</accession>
<reference evidence="5 6" key="1">
    <citation type="submission" date="2019-08" db="EMBL/GenBank/DDBJ databases">
        <title>Hyperibacter terrae gen. nov., sp. nov. and Hyperibacter viscosus sp. nov., two new members in the family Rhodospirillaceae isolated from the rhizosphere of Hypericum perforatum.</title>
        <authorList>
            <person name="Noviana Z."/>
        </authorList>
    </citation>
    <scope>NUCLEOTIDE SEQUENCE [LARGE SCALE GENOMIC DNA]</scope>
    <source>
        <strain evidence="5 6">R5913</strain>
    </source>
</reference>
<dbReference type="InterPro" id="IPR014746">
    <property type="entry name" value="Gln_synth/guanido_kin_cat_dom"/>
</dbReference>
<name>A0A5J6MG72_9PROT</name>
<dbReference type="Pfam" id="PF00120">
    <property type="entry name" value="Gln-synt_C"/>
    <property type="match status" value="1"/>
</dbReference>
<dbReference type="GO" id="GO:0006542">
    <property type="term" value="P:glutamine biosynthetic process"/>
    <property type="evidence" value="ECO:0007669"/>
    <property type="project" value="TreeGrafter"/>
</dbReference>
<dbReference type="PANTHER" id="PTHR43785">
    <property type="entry name" value="GAMMA-GLUTAMYLPUTRESCINE SYNTHETASE"/>
    <property type="match status" value="1"/>
</dbReference>
<evidence type="ECO:0000256" key="3">
    <source>
        <dbReference type="RuleBase" id="RU000384"/>
    </source>
</evidence>
<feature type="domain" description="GS catalytic" evidence="4">
    <location>
        <begin position="99"/>
        <end position="429"/>
    </location>
</feature>
<keyword evidence="1" id="KW-0436">Ligase</keyword>
<gene>
    <name evidence="5" type="ORF">FRZ44_17560</name>
</gene>
<dbReference type="RefSeq" id="WP_151176816.1">
    <property type="nucleotide sequence ID" value="NZ_CP042906.1"/>
</dbReference>